<keyword evidence="7" id="KW-0175">Coiled coil</keyword>
<keyword evidence="5" id="KW-0472">Membrane</keyword>
<evidence type="ECO:0000256" key="7">
    <source>
        <dbReference type="SAM" id="Coils"/>
    </source>
</evidence>
<dbReference type="InterPro" id="IPR007060">
    <property type="entry name" value="FtsL/DivIC"/>
</dbReference>
<reference evidence="8 9" key="1">
    <citation type="journal article" date="2017" name="ISME J.">
        <title>Energy and carbon metabolisms in a deep terrestrial subsurface fluid microbial community.</title>
        <authorList>
            <person name="Momper L."/>
            <person name="Jungbluth S.P."/>
            <person name="Lee M.D."/>
            <person name="Amend J.P."/>
        </authorList>
    </citation>
    <scope>NUCLEOTIDE SEQUENCE [LARGE SCALE GENOMIC DNA]</scope>
    <source>
        <strain evidence="8">SURF_5</strain>
    </source>
</reference>
<organism evidence="8 9">
    <name type="scientific">Abyssobacteria bacterium (strain SURF_5)</name>
    <dbReference type="NCBI Taxonomy" id="2093360"/>
    <lineage>
        <taxon>Bacteria</taxon>
        <taxon>Pseudomonadati</taxon>
        <taxon>Candidatus Hydrogenedentota</taxon>
        <taxon>Candidatus Abyssobacteria</taxon>
    </lineage>
</organism>
<keyword evidence="3" id="KW-0812">Transmembrane</keyword>
<dbReference type="GO" id="GO:0043093">
    <property type="term" value="P:FtsZ-dependent cytokinesis"/>
    <property type="evidence" value="ECO:0007669"/>
    <property type="project" value="TreeGrafter"/>
</dbReference>
<feature type="coiled-coil region" evidence="7">
    <location>
        <begin position="32"/>
        <end position="66"/>
    </location>
</feature>
<dbReference type="EMBL" id="QZKU01000069">
    <property type="protein sequence ID" value="RJP21241.1"/>
    <property type="molecule type" value="Genomic_DNA"/>
</dbReference>
<evidence type="ECO:0000313" key="9">
    <source>
        <dbReference type="Proteomes" id="UP000265882"/>
    </source>
</evidence>
<evidence type="ECO:0000256" key="6">
    <source>
        <dbReference type="ARBA" id="ARBA00023306"/>
    </source>
</evidence>
<dbReference type="AlphaFoldDB" id="A0A3A4P064"/>
<evidence type="ECO:0000256" key="5">
    <source>
        <dbReference type="ARBA" id="ARBA00023136"/>
    </source>
</evidence>
<evidence type="ECO:0000313" key="8">
    <source>
        <dbReference type="EMBL" id="RJP21241.1"/>
    </source>
</evidence>
<dbReference type="InterPro" id="IPR023081">
    <property type="entry name" value="Cell_div_FtsB"/>
</dbReference>
<dbReference type="Proteomes" id="UP000265882">
    <property type="component" value="Unassembled WGS sequence"/>
</dbReference>
<comment type="caution">
    <text evidence="8">The sequence shown here is derived from an EMBL/GenBank/DDBJ whole genome shotgun (WGS) entry which is preliminary data.</text>
</comment>
<keyword evidence="4" id="KW-1133">Transmembrane helix</keyword>
<gene>
    <name evidence="8" type="ORF">C4520_10300</name>
</gene>
<dbReference type="PANTHER" id="PTHR37485">
    <property type="entry name" value="CELL DIVISION PROTEIN FTSB"/>
    <property type="match status" value="1"/>
</dbReference>
<name>A0A3A4P064_ABYX5</name>
<sequence>MKSLLKKSWRIIVFAAILAGCVYVLRPGYQRYVEQKKEVERLEAEIKQLEAEHDRLEQQKQALSDEDPEQIERLAREKLHLTKPGETLFRFKKKPETTEIQE</sequence>
<evidence type="ECO:0000256" key="1">
    <source>
        <dbReference type="ARBA" id="ARBA00022475"/>
    </source>
</evidence>
<proteinExistence type="predicted"/>
<keyword evidence="2" id="KW-0132">Cell division</keyword>
<protein>
    <submittedName>
        <fullName evidence="8">Septum formation initiator family protein</fullName>
    </submittedName>
</protein>
<evidence type="ECO:0000256" key="2">
    <source>
        <dbReference type="ARBA" id="ARBA00022618"/>
    </source>
</evidence>
<evidence type="ECO:0000256" key="4">
    <source>
        <dbReference type="ARBA" id="ARBA00022989"/>
    </source>
</evidence>
<evidence type="ECO:0000256" key="3">
    <source>
        <dbReference type="ARBA" id="ARBA00022692"/>
    </source>
</evidence>
<dbReference type="PROSITE" id="PS51257">
    <property type="entry name" value="PROKAR_LIPOPROTEIN"/>
    <property type="match status" value="1"/>
</dbReference>
<dbReference type="PANTHER" id="PTHR37485:SF1">
    <property type="entry name" value="CELL DIVISION PROTEIN FTSB"/>
    <property type="match status" value="1"/>
</dbReference>
<accession>A0A3A4P064</accession>
<keyword evidence="1" id="KW-1003">Cell membrane</keyword>
<keyword evidence="6" id="KW-0131">Cell cycle</keyword>
<dbReference type="Pfam" id="PF04977">
    <property type="entry name" value="DivIC"/>
    <property type="match status" value="1"/>
</dbReference>
<dbReference type="GO" id="GO:0030428">
    <property type="term" value="C:cell septum"/>
    <property type="evidence" value="ECO:0007669"/>
    <property type="project" value="TreeGrafter"/>
</dbReference>